<evidence type="ECO:0000256" key="2">
    <source>
        <dbReference type="ARBA" id="ARBA00005300"/>
    </source>
</evidence>
<dbReference type="PANTHER" id="PTHR10642">
    <property type="entry name" value="RIBONUCLEASE H1"/>
    <property type="match status" value="1"/>
</dbReference>
<feature type="region of interest" description="Disordered" evidence="8">
    <location>
        <begin position="1"/>
        <end position="24"/>
    </location>
</feature>
<dbReference type="Gene3D" id="3.30.420.10">
    <property type="entry name" value="Ribonuclease H-like superfamily/Ribonuclease H"/>
    <property type="match status" value="1"/>
</dbReference>
<evidence type="ECO:0000256" key="5">
    <source>
        <dbReference type="ARBA" id="ARBA00022723"/>
    </source>
</evidence>
<evidence type="ECO:0000256" key="3">
    <source>
        <dbReference type="ARBA" id="ARBA00012180"/>
    </source>
</evidence>
<dbReference type="GO" id="GO:0046872">
    <property type="term" value="F:metal ion binding"/>
    <property type="evidence" value="ECO:0007669"/>
    <property type="project" value="UniProtKB-KW"/>
</dbReference>
<dbReference type="PANTHER" id="PTHR10642:SF26">
    <property type="entry name" value="RIBONUCLEASE H1"/>
    <property type="match status" value="1"/>
</dbReference>
<dbReference type="InterPro" id="IPR002156">
    <property type="entry name" value="RNaseH_domain"/>
</dbReference>
<accession>A0A316VA76</accession>
<sequence length="189" mass="22140">MGKRSRDDSDDEEEGPTKRFRHQNCTSAQPRAIIKVYVDGSFWKKENGERTKNMHCKCKRRAGYGIYFPESKRKNKRYYGRCPQKVQKSSDAEFYAITQAIRWFRTNDTRLHIFTDCLTAVNVSKQYQVWLNEQHKRKVHVETLFEEMQSCKYLPKLSFVRGHSGDAGNNKADKLARKGMRKGCEGKCV</sequence>
<dbReference type="OrthoDB" id="245563at2759"/>
<dbReference type="RefSeq" id="XP_025353375.1">
    <property type="nucleotide sequence ID" value="XM_025501133.1"/>
</dbReference>
<evidence type="ECO:0000256" key="7">
    <source>
        <dbReference type="ARBA" id="ARBA00022801"/>
    </source>
</evidence>
<dbReference type="InParanoid" id="A0A316VA76"/>
<reference evidence="10 11" key="1">
    <citation type="journal article" date="2018" name="Mol. Biol. Evol.">
        <title>Broad Genomic Sampling Reveals a Smut Pathogenic Ancestry of the Fungal Clade Ustilaginomycotina.</title>
        <authorList>
            <person name="Kijpornyongpan T."/>
            <person name="Mondo S.J."/>
            <person name="Barry K."/>
            <person name="Sandor L."/>
            <person name="Lee J."/>
            <person name="Lipzen A."/>
            <person name="Pangilinan J."/>
            <person name="LaButti K."/>
            <person name="Hainaut M."/>
            <person name="Henrissat B."/>
            <person name="Grigoriev I.V."/>
            <person name="Spatafora J.W."/>
            <person name="Aime M.C."/>
        </authorList>
    </citation>
    <scope>NUCLEOTIDE SEQUENCE [LARGE SCALE GENOMIC DNA]</scope>
    <source>
        <strain evidence="10 11">MCA 3882</strain>
    </source>
</reference>
<dbReference type="AlphaFoldDB" id="A0A316VA76"/>
<evidence type="ECO:0000256" key="8">
    <source>
        <dbReference type="SAM" id="MobiDB-lite"/>
    </source>
</evidence>
<evidence type="ECO:0000256" key="4">
    <source>
        <dbReference type="ARBA" id="ARBA00022722"/>
    </source>
</evidence>
<dbReference type="InterPro" id="IPR050092">
    <property type="entry name" value="RNase_H"/>
</dbReference>
<comment type="similarity">
    <text evidence="2">Belongs to the RNase H family.</text>
</comment>
<evidence type="ECO:0000256" key="1">
    <source>
        <dbReference type="ARBA" id="ARBA00000077"/>
    </source>
</evidence>
<organism evidence="10 11">
    <name type="scientific">Meira miltonrushii</name>
    <dbReference type="NCBI Taxonomy" id="1280837"/>
    <lineage>
        <taxon>Eukaryota</taxon>
        <taxon>Fungi</taxon>
        <taxon>Dikarya</taxon>
        <taxon>Basidiomycota</taxon>
        <taxon>Ustilaginomycotina</taxon>
        <taxon>Exobasidiomycetes</taxon>
        <taxon>Exobasidiales</taxon>
        <taxon>Brachybasidiaceae</taxon>
        <taxon>Meira</taxon>
    </lineage>
</organism>
<evidence type="ECO:0000313" key="11">
    <source>
        <dbReference type="Proteomes" id="UP000245771"/>
    </source>
</evidence>
<dbReference type="InterPro" id="IPR036397">
    <property type="entry name" value="RNaseH_sf"/>
</dbReference>
<dbReference type="Proteomes" id="UP000245771">
    <property type="component" value="Unassembled WGS sequence"/>
</dbReference>
<proteinExistence type="inferred from homology"/>
<keyword evidence="11" id="KW-1185">Reference proteome</keyword>
<dbReference type="GeneID" id="37022914"/>
<dbReference type="InterPro" id="IPR012337">
    <property type="entry name" value="RNaseH-like_sf"/>
</dbReference>
<dbReference type="Pfam" id="PF00075">
    <property type="entry name" value="RNase_H"/>
    <property type="match status" value="1"/>
</dbReference>
<dbReference type="GO" id="GO:0004523">
    <property type="term" value="F:RNA-DNA hybrid ribonuclease activity"/>
    <property type="evidence" value="ECO:0007669"/>
    <property type="project" value="UniProtKB-EC"/>
</dbReference>
<keyword evidence="5" id="KW-0479">Metal-binding</keyword>
<dbReference type="SUPFAM" id="SSF53098">
    <property type="entry name" value="Ribonuclease H-like"/>
    <property type="match status" value="1"/>
</dbReference>
<comment type="catalytic activity">
    <reaction evidence="1">
        <text>Endonucleolytic cleavage to 5'-phosphomonoester.</text>
        <dbReference type="EC" id="3.1.26.4"/>
    </reaction>
</comment>
<keyword evidence="7" id="KW-0378">Hydrolase</keyword>
<evidence type="ECO:0000256" key="6">
    <source>
        <dbReference type="ARBA" id="ARBA00022759"/>
    </source>
</evidence>
<dbReference type="PROSITE" id="PS50879">
    <property type="entry name" value="RNASE_H_1"/>
    <property type="match status" value="1"/>
</dbReference>
<keyword evidence="4" id="KW-0540">Nuclease</keyword>
<dbReference type="EMBL" id="KZ819605">
    <property type="protein sequence ID" value="PWN33073.1"/>
    <property type="molecule type" value="Genomic_DNA"/>
</dbReference>
<feature type="domain" description="RNase H type-1" evidence="9">
    <location>
        <begin position="30"/>
        <end position="181"/>
    </location>
</feature>
<name>A0A316VA76_9BASI</name>
<evidence type="ECO:0000259" key="9">
    <source>
        <dbReference type="PROSITE" id="PS50879"/>
    </source>
</evidence>
<dbReference type="STRING" id="1280837.A0A316VA76"/>
<gene>
    <name evidence="10" type="ORF">FA14DRAFT_181737</name>
</gene>
<keyword evidence="6" id="KW-0255">Endonuclease</keyword>
<evidence type="ECO:0000313" key="10">
    <source>
        <dbReference type="EMBL" id="PWN33073.1"/>
    </source>
</evidence>
<dbReference type="GO" id="GO:0043137">
    <property type="term" value="P:DNA replication, removal of RNA primer"/>
    <property type="evidence" value="ECO:0007669"/>
    <property type="project" value="TreeGrafter"/>
</dbReference>
<protein>
    <recommendedName>
        <fullName evidence="3">ribonuclease H</fullName>
        <ecNumber evidence="3">3.1.26.4</ecNumber>
    </recommendedName>
</protein>
<dbReference type="GO" id="GO:0003676">
    <property type="term" value="F:nucleic acid binding"/>
    <property type="evidence" value="ECO:0007669"/>
    <property type="project" value="InterPro"/>
</dbReference>
<dbReference type="EC" id="3.1.26.4" evidence="3"/>